<protein>
    <submittedName>
        <fullName evidence="1">Uncharacterized protein</fullName>
    </submittedName>
</protein>
<dbReference type="VEuPathDB" id="VectorBase:GAUT013910"/>
<reference evidence="1" key="1">
    <citation type="submission" date="2020-05" db="UniProtKB">
        <authorList>
            <consortium name="EnsemblMetazoa"/>
        </authorList>
    </citation>
    <scope>IDENTIFICATION</scope>
    <source>
        <strain evidence="1">TTRI</strain>
    </source>
</reference>
<dbReference type="EnsemblMetazoa" id="GAUT013910-RA">
    <property type="protein sequence ID" value="GAUT013910-PA"/>
    <property type="gene ID" value="GAUT013910"/>
</dbReference>
<proteinExistence type="predicted"/>
<dbReference type="Proteomes" id="UP000078200">
    <property type="component" value="Unassembled WGS sequence"/>
</dbReference>
<organism evidence="1 2">
    <name type="scientific">Glossina austeni</name>
    <name type="common">Savannah tsetse fly</name>
    <dbReference type="NCBI Taxonomy" id="7395"/>
    <lineage>
        <taxon>Eukaryota</taxon>
        <taxon>Metazoa</taxon>
        <taxon>Ecdysozoa</taxon>
        <taxon>Arthropoda</taxon>
        <taxon>Hexapoda</taxon>
        <taxon>Insecta</taxon>
        <taxon>Pterygota</taxon>
        <taxon>Neoptera</taxon>
        <taxon>Endopterygota</taxon>
        <taxon>Diptera</taxon>
        <taxon>Brachycera</taxon>
        <taxon>Muscomorpha</taxon>
        <taxon>Hippoboscoidea</taxon>
        <taxon>Glossinidae</taxon>
        <taxon>Glossina</taxon>
    </lineage>
</organism>
<accession>A0A1A9USJ6</accession>
<evidence type="ECO:0000313" key="1">
    <source>
        <dbReference type="EnsemblMetazoa" id="GAUT013910-PA"/>
    </source>
</evidence>
<evidence type="ECO:0000313" key="2">
    <source>
        <dbReference type="Proteomes" id="UP000078200"/>
    </source>
</evidence>
<sequence>MYDKNDDRRVMTMTMMNFVEDTVSIHIDYLTAAINVFYPLFVHIMEGFAQALVQLLFTIRNFLKKNPDTKLVRTLLHRGLDENFPTTQSIEEYEIFLYNKDALLRTKAPNKDQLTANMDNAILTVVYSNTHFS</sequence>
<keyword evidence="2" id="KW-1185">Reference proteome</keyword>
<name>A0A1A9USJ6_GLOAU</name>
<dbReference type="AlphaFoldDB" id="A0A1A9USJ6"/>